<gene>
    <name evidence="1" type="ORF">ACFQU8_08110</name>
</gene>
<evidence type="ECO:0000313" key="2">
    <source>
        <dbReference type="Proteomes" id="UP001596620"/>
    </source>
</evidence>
<proteinExistence type="predicted"/>
<organism evidence="1 2">
    <name type="scientific">Lentibacillus kimchii</name>
    <dbReference type="NCBI Taxonomy" id="1542911"/>
    <lineage>
        <taxon>Bacteria</taxon>
        <taxon>Bacillati</taxon>
        <taxon>Bacillota</taxon>
        <taxon>Bacilli</taxon>
        <taxon>Bacillales</taxon>
        <taxon>Bacillaceae</taxon>
        <taxon>Lentibacillus</taxon>
    </lineage>
</organism>
<dbReference type="RefSeq" id="WP_382358717.1">
    <property type="nucleotide sequence ID" value="NZ_JBHTGR010000016.1"/>
</dbReference>
<protein>
    <submittedName>
        <fullName evidence="1">Uncharacterized protein</fullName>
    </submittedName>
</protein>
<keyword evidence="2" id="KW-1185">Reference proteome</keyword>
<evidence type="ECO:0000313" key="1">
    <source>
        <dbReference type="EMBL" id="MFC7747200.1"/>
    </source>
</evidence>
<reference evidence="2" key="1">
    <citation type="journal article" date="2019" name="Int. J. Syst. Evol. Microbiol.">
        <title>The Global Catalogue of Microorganisms (GCM) 10K type strain sequencing project: providing services to taxonomists for standard genome sequencing and annotation.</title>
        <authorList>
            <consortium name="The Broad Institute Genomics Platform"/>
            <consortium name="The Broad Institute Genome Sequencing Center for Infectious Disease"/>
            <person name="Wu L."/>
            <person name="Ma J."/>
        </authorList>
    </citation>
    <scope>NUCLEOTIDE SEQUENCE [LARGE SCALE GENOMIC DNA]</scope>
    <source>
        <strain evidence="2">JCM 30234</strain>
    </source>
</reference>
<sequence length="302" mass="35043">MGYERQLSKEDIRSQYAAFTYRFSQEPFDQVHADVEEQVKRFYHDSNFLLQMSILMLNHHMLSEHSASILNAADEWLEHGRKLSDDIWITKQINYLQASIALIKANPETALNLLEAVNQPKMGDEVLLATAYEQLDNQTQAKRVIQVMMYQNIIEVVGSSPNYLQLVSSDLPIFNETIDRIEGLIELYSLRWLHPNTCLQFYYSVAQRAASQGNSDLMYTYLEKFVDGCIHDLFPLALRSDDYFYLLQEWLEDLDLGTNVPRDASIIKQSIHDSINTPFFDTYADEDRMTKLKERLASGMEI</sequence>
<accession>A0ABW2UXB3</accession>
<comment type="caution">
    <text evidence="1">The sequence shown here is derived from an EMBL/GenBank/DDBJ whole genome shotgun (WGS) entry which is preliminary data.</text>
</comment>
<dbReference type="Proteomes" id="UP001596620">
    <property type="component" value="Unassembled WGS sequence"/>
</dbReference>
<dbReference type="EMBL" id="JBHTGR010000016">
    <property type="protein sequence ID" value="MFC7747200.1"/>
    <property type="molecule type" value="Genomic_DNA"/>
</dbReference>
<name>A0ABW2UXB3_9BACI</name>